<accession>A0ABQ1MMN1</accession>
<dbReference type="EMBL" id="BMIK01000014">
    <property type="protein sequence ID" value="GGC39834.1"/>
    <property type="molecule type" value="Genomic_DNA"/>
</dbReference>
<reference evidence="3" key="1">
    <citation type="journal article" date="2019" name="Int. J. Syst. Evol. Microbiol.">
        <title>The Global Catalogue of Microorganisms (GCM) 10K type strain sequencing project: providing services to taxonomists for standard genome sequencing and annotation.</title>
        <authorList>
            <consortium name="The Broad Institute Genomics Platform"/>
            <consortium name="The Broad Institute Genome Sequencing Center for Infectious Disease"/>
            <person name="Wu L."/>
            <person name="Ma J."/>
        </authorList>
    </citation>
    <scope>NUCLEOTIDE SEQUENCE [LARGE SCALE GENOMIC DNA]</scope>
    <source>
        <strain evidence="3">CGMCC 1.15342</strain>
    </source>
</reference>
<sequence length="163" mass="18896">MVLLNRWEGIRIFVKTKDDMRYFILLFAAMLMLCSEMRAQQQQEPWNSNQLMEPENLANRINKNQTANLLILTIGPDALIKGSVDMGPAQEAENIDKMKGYLKKVPKDKEVVIYCGCCPFDRCPNVRPAFNLLKEMGFKNAKLLNLRKNIKVDWLDKDYPINE</sequence>
<protein>
    <recommendedName>
        <fullName evidence="1">Rhodanese domain-containing protein</fullName>
    </recommendedName>
</protein>
<keyword evidence="3" id="KW-1185">Reference proteome</keyword>
<evidence type="ECO:0000259" key="1">
    <source>
        <dbReference type="PROSITE" id="PS50206"/>
    </source>
</evidence>
<dbReference type="PROSITE" id="PS50206">
    <property type="entry name" value="RHODANESE_3"/>
    <property type="match status" value="1"/>
</dbReference>
<dbReference type="Proteomes" id="UP000597338">
    <property type="component" value="Unassembled WGS sequence"/>
</dbReference>
<dbReference type="Gene3D" id="3.40.250.10">
    <property type="entry name" value="Rhodanese-like domain"/>
    <property type="match status" value="1"/>
</dbReference>
<evidence type="ECO:0000313" key="3">
    <source>
        <dbReference type="Proteomes" id="UP000597338"/>
    </source>
</evidence>
<dbReference type="SUPFAM" id="SSF52821">
    <property type="entry name" value="Rhodanese/Cell cycle control phosphatase"/>
    <property type="match status" value="1"/>
</dbReference>
<name>A0ABQ1MMN1_9SPHI</name>
<dbReference type="InterPro" id="IPR036873">
    <property type="entry name" value="Rhodanese-like_dom_sf"/>
</dbReference>
<gene>
    <name evidence="2" type="ORF">GCM10011386_34890</name>
</gene>
<feature type="domain" description="Rhodanese" evidence="1">
    <location>
        <begin position="105"/>
        <end position="163"/>
    </location>
</feature>
<dbReference type="InterPro" id="IPR001763">
    <property type="entry name" value="Rhodanese-like_dom"/>
</dbReference>
<proteinExistence type="predicted"/>
<organism evidence="2 3">
    <name type="scientific">Parapedobacter defluvii</name>
    <dbReference type="NCBI Taxonomy" id="2045106"/>
    <lineage>
        <taxon>Bacteria</taxon>
        <taxon>Pseudomonadati</taxon>
        <taxon>Bacteroidota</taxon>
        <taxon>Sphingobacteriia</taxon>
        <taxon>Sphingobacteriales</taxon>
        <taxon>Sphingobacteriaceae</taxon>
        <taxon>Parapedobacter</taxon>
    </lineage>
</organism>
<comment type="caution">
    <text evidence="2">The sequence shown here is derived from an EMBL/GenBank/DDBJ whole genome shotgun (WGS) entry which is preliminary data.</text>
</comment>
<evidence type="ECO:0000313" key="2">
    <source>
        <dbReference type="EMBL" id="GGC39834.1"/>
    </source>
</evidence>